<dbReference type="Gene3D" id="3.40.30.10">
    <property type="entry name" value="Glutaredoxin"/>
    <property type="match status" value="1"/>
</dbReference>
<dbReference type="PANTHER" id="PTHR43110">
    <property type="entry name" value="THIOL PEROXIDASE"/>
    <property type="match status" value="1"/>
</dbReference>
<gene>
    <name evidence="6" type="primary">tpx</name>
    <name evidence="8" type="ORF">Clopa_4718</name>
</gene>
<dbReference type="InterPro" id="IPR018219">
    <property type="entry name" value="Tpx_CS"/>
</dbReference>
<dbReference type="KEGG" id="cpas:Clopa_4718"/>
<evidence type="ECO:0000259" key="7">
    <source>
        <dbReference type="PROSITE" id="PS51352"/>
    </source>
</evidence>
<keyword evidence="4 6" id="KW-1015">Disulfide bond</keyword>
<dbReference type="HAMAP" id="MF_00269">
    <property type="entry name" value="Tpx"/>
    <property type="match status" value="1"/>
</dbReference>
<evidence type="ECO:0000256" key="6">
    <source>
        <dbReference type="HAMAP-Rule" id="MF_00269"/>
    </source>
</evidence>
<dbReference type="EMBL" id="CP003261">
    <property type="protein sequence ID" value="AGK99406.1"/>
    <property type="molecule type" value="Genomic_DNA"/>
</dbReference>
<keyword evidence="1 6" id="KW-0575">Peroxidase</keyword>
<proteinExistence type="inferred from homology"/>
<dbReference type="InterPro" id="IPR013740">
    <property type="entry name" value="Redoxin"/>
</dbReference>
<dbReference type="InterPro" id="IPR036249">
    <property type="entry name" value="Thioredoxin-like_sf"/>
</dbReference>
<comment type="miscellaneous">
    <text evidence="6">The active site is a conserved redox-active cysteine residue, the peroxidatic cysteine (C(P)), which makes the nucleophilic attack on the peroxide substrate. The peroxide oxidizes the C(P)-SH to cysteine sulfenic acid (C(P)-SOH), which then reacts with another cysteine residue, the resolving cysteine (C(R)), to form a disulfide bridge. The disulfide is subsequently reduced by an appropriate electron donor to complete the catalytic cycle. In this atypical 2-Cys peroxiredoxin, C(R) is present in the same subunit to form an intramolecular disulfide. The disulfide is subsequently reduced by thioredoxin.</text>
</comment>
<dbReference type="InterPro" id="IPR050455">
    <property type="entry name" value="Tpx_Peroxidase_subfamily"/>
</dbReference>
<evidence type="ECO:0000256" key="3">
    <source>
        <dbReference type="ARBA" id="ARBA00023002"/>
    </source>
</evidence>
<comment type="catalytic activity">
    <reaction evidence="6">
        <text>a hydroperoxide + [thioredoxin]-dithiol = an alcohol + [thioredoxin]-disulfide + H2O</text>
        <dbReference type="Rhea" id="RHEA:62620"/>
        <dbReference type="Rhea" id="RHEA-COMP:10698"/>
        <dbReference type="Rhea" id="RHEA-COMP:10700"/>
        <dbReference type="ChEBI" id="CHEBI:15377"/>
        <dbReference type="ChEBI" id="CHEBI:29950"/>
        <dbReference type="ChEBI" id="CHEBI:30879"/>
        <dbReference type="ChEBI" id="CHEBI:35924"/>
        <dbReference type="ChEBI" id="CHEBI:50058"/>
        <dbReference type="EC" id="1.11.1.24"/>
    </reaction>
</comment>
<dbReference type="OrthoDB" id="9781543at2"/>
<protein>
    <recommendedName>
        <fullName evidence="6">Thiol peroxidase</fullName>
        <shortName evidence="6">Tpx</shortName>
        <ecNumber evidence="6">1.11.1.24</ecNumber>
    </recommendedName>
    <alternativeName>
        <fullName evidence="6">Peroxiredoxin tpx</fullName>
        <shortName evidence="6">Prx</shortName>
    </alternativeName>
    <alternativeName>
        <fullName evidence="6">Thioredoxin peroxidase</fullName>
    </alternativeName>
    <alternativeName>
        <fullName evidence="6">Thioredoxin-dependent peroxiredoxin</fullName>
    </alternativeName>
</protein>
<comment type="subunit">
    <text evidence="6">Homodimer.</text>
</comment>
<dbReference type="NCBIfam" id="NF001808">
    <property type="entry name" value="PRK00522.1"/>
    <property type="match status" value="1"/>
</dbReference>
<dbReference type="Pfam" id="PF08534">
    <property type="entry name" value="Redoxin"/>
    <property type="match status" value="1"/>
</dbReference>
<feature type="disulfide bond" description="Redox-active" evidence="6">
    <location>
        <begin position="58"/>
        <end position="92"/>
    </location>
</feature>
<evidence type="ECO:0000256" key="4">
    <source>
        <dbReference type="ARBA" id="ARBA00023157"/>
    </source>
</evidence>
<keyword evidence="5 6" id="KW-0676">Redox-active center</keyword>
<dbReference type="InterPro" id="IPR013766">
    <property type="entry name" value="Thioredoxin_domain"/>
</dbReference>
<feature type="domain" description="Thioredoxin" evidence="7">
    <location>
        <begin position="17"/>
        <end position="164"/>
    </location>
</feature>
<keyword evidence="3 6" id="KW-0560">Oxidoreductase</keyword>
<evidence type="ECO:0000313" key="8">
    <source>
        <dbReference type="EMBL" id="AGK99406.1"/>
    </source>
</evidence>
<dbReference type="InterPro" id="IPR002065">
    <property type="entry name" value="TPX"/>
</dbReference>
<feature type="active site" description="Cysteine sulfenic acid (-SOH) intermediate" evidence="6">
    <location>
        <position position="58"/>
    </location>
</feature>
<dbReference type="GO" id="GO:0008379">
    <property type="term" value="F:thioredoxin peroxidase activity"/>
    <property type="evidence" value="ECO:0007669"/>
    <property type="project" value="UniProtKB-UniRule"/>
</dbReference>
<comment type="similarity">
    <text evidence="6">Belongs to the peroxiredoxin family. Tpx subfamily.</text>
</comment>
<dbReference type="PANTHER" id="PTHR43110:SF1">
    <property type="entry name" value="THIOL PEROXIDASE"/>
    <property type="match status" value="1"/>
</dbReference>
<dbReference type="Proteomes" id="UP000013523">
    <property type="component" value="Chromosome"/>
</dbReference>
<evidence type="ECO:0000256" key="5">
    <source>
        <dbReference type="ARBA" id="ARBA00023284"/>
    </source>
</evidence>
<dbReference type="PROSITE" id="PS01265">
    <property type="entry name" value="TPX"/>
    <property type="match status" value="1"/>
</dbReference>
<dbReference type="eggNOG" id="COG2077">
    <property type="taxonomic scope" value="Bacteria"/>
</dbReference>
<keyword evidence="2 6" id="KW-0049">Antioxidant</keyword>
<organism evidence="8 9">
    <name type="scientific">Clostridium pasteurianum BC1</name>
    <dbReference type="NCBI Taxonomy" id="86416"/>
    <lineage>
        <taxon>Bacteria</taxon>
        <taxon>Bacillati</taxon>
        <taxon>Bacillota</taxon>
        <taxon>Clostridia</taxon>
        <taxon>Eubacteriales</taxon>
        <taxon>Clostridiaceae</taxon>
        <taxon>Clostridium</taxon>
    </lineage>
</organism>
<dbReference type="CDD" id="cd03014">
    <property type="entry name" value="PRX_Atyp2cys"/>
    <property type="match status" value="1"/>
</dbReference>
<name>R4KCJ8_CLOPA</name>
<reference evidence="8 9" key="1">
    <citation type="submission" date="2012-01" db="EMBL/GenBank/DDBJ databases">
        <title>Complete sequence of chromosome of Clostridium pasteurianum BC1.</title>
        <authorList>
            <consortium name="US DOE Joint Genome Institute"/>
            <person name="Lucas S."/>
            <person name="Han J."/>
            <person name="Lapidus A."/>
            <person name="Cheng J.-F."/>
            <person name="Goodwin L."/>
            <person name="Pitluck S."/>
            <person name="Peters L."/>
            <person name="Mikhailova N."/>
            <person name="Teshima H."/>
            <person name="Detter J.C."/>
            <person name="Han C."/>
            <person name="Tapia R."/>
            <person name="Land M."/>
            <person name="Hauser L."/>
            <person name="Kyrpides N."/>
            <person name="Ivanova N."/>
            <person name="Pagani I."/>
            <person name="Dunn J."/>
            <person name="Taghavi S."/>
            <person name="Francis A."/>
            <person name="van der Lelie D."/>
            <person name="Woyke T."/>
        </authorList>
    </citation>
    <scope>NUCLEOTIDE SEQUENCE [LARGE SCALE GENOMIC DNA]</scope>
    <source>
        <strain evidence="8 9">BC1</strain>
    </source>
</reference>
<dbReference type="EC" id="1.11.1.24" evidence="6"/>
<dbReference type="PATRIC" id="fig|86416.3.peg.4710"/>
<evidence type="ECO:0000313" key="9">
    <source>
        <dbReference type="Proteomes" id="UP000013523"/>
    </source>
</evidence>
<dbReference type="SUPFAM" id="SSF52833">
    <property type="entry name" value="Thioredoxin-like"/>
    <property type="match status" value="1"/>
</dbReference>
<evidence type="ECO:0000256" key="2">
    <source>
        <dbReference type="ARBA" id="ARBA00022862"/>
    </source>
</evidence>
<sequence length="164" mass="18033">MKVAFQGNEVTLQGKEVKVGDTFPDFITANNSLAPISLKDTKGVRIFLTVPSVDTPVCDLEVRTFNEKAAEIEGVTVYTVSMDLPFALARWCGAEGIEKVVTLSDYKDRTFGENTGTYVKELGLLARTAFVVGSDNKVTYANYLSEITDYPNYDEILEAAKKAK</sequence>
<dbReference type="HOGENOM" id="CLU_042529_12_0_9"/>
<accession>R4KCJ8</accession>
<dbReference type="STRING" id="86416.Clopa_4718"/>
<evidence type="ECO:0000256" key="1">
    <source>
        <dbReference type="ARBA" id="ARBA00022559"/>
    </source>
</evidence>
<comment type="function">
    <text evidence="6">Thiol-specific peroxidase that catalyzes the reduction of hydrogen peroxide and organic hydroperoxides to water and alcohols, respectively. Plays a role in cell protection against oxidative stress by detoxifying peroxides.</text>
</comment>
<keyword evidence="9" id="KW-1185">Reference proteome</keyword>
<dbReference type="RefSeq" id="WP_015617675.1">
    <property type="nucleotide sequence ID" value="NC_021182.1"/>
</dbReference>
<dbReference type="PROSITE" id="PS51352">
    <property type="entry name" value="THIOREDOXIN_2"/>
    <property type="match status" value="1"/>
</dbReference>
<dbReference type="AlphaFoldDB" id="R4KCJ8"/>